<evidence type="ECO:0000313" key="9">
    <source>
        <dbReference type="EMBL" id="MFD2611685.1"/>
    </source>
</evidence>
<keyword evidence="6 7" id="KW-0472">Membrane</keyword>
<gene>
    <name evidence="9" type="ORF">ACFSUF_04530</name>
</gene>
<feature type="transmembrane region" description="Helical" evidence="7">
    <location>
        <begin position="80"/>
        <end position="102"/>
    </location>
</feature>
<dbReference type="PANTHER" id="PTHR43227:SF11">
    <property type="entry name" value="BLL4140 PROTEIN"/>
    <property type="match status" value="1"/>
</dbReference>
<comment type="subcellular location">
    <subcellularLocation>
        <location evidence="1 7">Cell membrane</location>
        <topology evidence="1 7">Multi-pass membrane protein</topology>
    </subcellularLocation>
</comment>
<keyword evidence="3" id="KW-1003">Cell membrane</keyword>
<evidence type="ECO:0000256" key="6">
    <source>
        <dbReference type="ARBA" id="ARBA00023136"/>
    </source>
</evidence>
<dbReference type="SUPFAM" id="SSF161098">
    <property type="entry name" value="MetI-like"/>
    <property type="match status" value="1"/>
</dbReference>
<dbReference type="RefSeq" id="WP_377600570.1">
    <property type="nucleotide sequence ID" value="NZ_JBHUME010000005.1"/>
</dbReference>
<feature type="domain" description="ABC transmembrane type-1" evidence="8">
    <location>
        <begin position="74"/>
        <end position="289"/>
    </location>
</feature>
<feature type="transmembrane region" description="Helical" evidence="7">
    <location>
        <begin position="215"/>
        <end position="232"/>
    </location>
</feature>
<feature type="transmembrane region" description="Helical" evidence="7">
    <location>
        <begin position="175"/>
        <end position="194"/>
    </location>
</feature>
<evidence type="ECO:0000256" key="5">
    <source>
        <dbReference type="ARBA" id="ARBA00022989"/>
    </source>
</evidence>
<dbReference type="EMBL" id="JBHUME010000005">
    <property type="protein sequence ID" value="MFD2611685.1"/>
    <property type="molecule type" value="Genomic_DNA"/>
</dbReference>
<dbReference type="Proteomes" id="UP001597541">
    <property type="component" value="Unassembled WGS sequence"/>
</dbReference>
<dbReference type="InterPro" id="IPR035906">
    <property type="entry name" value="MetI-like_sf"/>
</dbReference>
<evidence type="ECO:0000256" key="4">
    <source>
        <dbReference type="ARBA" id="ARBA00022692"/>
    </source>
</evidence>
<accession>A0ABW5P8V5</accession>
<keyword evidence="2 7" id="KW-0813">Transport</keyword>
<protein>
    <submittedName>
        <fullName evidence="9">ABC transporter permease</fullName>
    </submittedName>
</protein>
<evidence type="ECO:0000256" key="7">
    <source>
        <dbReference type="RuleBase" id="RU363032"/>
    </source>
</evidence>
<feature type="transmembrane region" description="Helical" evidence="7">
    <location>
        <begin position="114"/>
        <end position="134"/>
    </location>
</feature>
<name>A0ABW5P8V5_9BACL</name>
<dbReference type="InterPro" id="IPR000515">
    <property type="entry name" value="MetI-like"/>
</dbReference>
<organism evidence="9 10">
    <name type="scientific">Paenibacillus gansuensis</name>
    <dbReference type="NCBI Taxonomy" id="306542"/>
    <lineage>
        <taxon>Bacteria</taxon>
        <taxon>Bacillati</taxon>
        <taxon>Bacillota</taxon>
        <taxon>Bacilli</taxon>
        <taxon>Bacillales</taxon>
        <taxon>Paenibacillaceae</taxon>
        <taxon>Paenibacillus</taxon>
    </lineage>
</organism>
<feature type="transmembrane region" description="Helical" evidence="7">
    <location>
        <begin position="268"/>
        <end position="289"/>
    </location>
</feature>
<evidence type="ECO:0000256" key="1">
    <source>
        <dbReference type="ARBA" id="ARBA00004651"/>
    </source>
</evidence>
<evidence type="ECO:0000256" key="2">
    <source>
        <dbReference type="ARBA" id="ARBA00022448"/>
    </source>
</evidence>
<comment type="caution">
    <text evidence="9">The sequence shown here is derived from an EMBL/GenBank/DDBJ whole genome shotgun (WGS) entry which is preliminary data.</text>
</comment>
<proteinExistence type="inferred from homology"/>
<dbReference type="PROSITE" id="PS50928">
    <property type="entry name" value="ABC_TM1"/>
    <property type="match status" value="1"/>
</dbReference>
<dbReference type="Gene3D" id="1.10.3720.10">
    <property type="entry name" value="MetI-like"/>
    <property type="match status" value="1"/>
</dbReference>
<evidence type="ECO:0000259" key="8">
    <source>
        <dbReference type="PROSITE" id="PS50928"/>
    </source>
</evidence>
<dbReference type="Pfam" id="PF00528">
    <property type="entry name" value="BPD_transp_1"/>
    <property type="match status" value="1"/>
</dbReference>
<reference evidence="10" key="1">
    <citation type="journal article" date="2019" name="Int. J. Syst. Evol. Microbiol.">
        <title>The Global Catalogue of Microorganisms (GCM) 10K type strain sequencing project: providing services to taxonomists for standard genome sequencing and annotation.</title>
        <authorList>
            <consortium name="The Broad Institute Genomics Platform"/>
            <consortium name="The Broad Institute Genome Sequencing Center for Infectious Disease"/>
            <person name="Wu L."/>
            <person name="Ma J."/>
        </authorList>
    </citation>
    <scope>NUCLEOTIDE SEQUENCE [LARGE SCALE GENOMIC DNA]</scope>
    <source>
        <strain evidence="10">KCTC 3950</strain>
    </source>
</reference>
<keyword evidence="10" id="KW-1185">Reference proteome</keyword>
<sequence>MTQTIWRNLRAYRMLYLLLLPGLIYFTVFKYVPMAGVVIAFKDYSLTDGIWKSPWVGLENFRRFFEGVYFAQIMANTLLIALYKLVIGFPAPIVLALMLNSVKREWFKRLIQTITYLPHFISWVVIYGLMLALLSPGEGLVNLLLKEYGFQPVSFLTEPSWIRTLLVSSDLWHGVGWGAIIYLASLSGIDPSLYEAAQVDGASRWRKLWHVTLPGIRNVIILMLILRLSHILDVGFDQVFMMSNIFNQDRSDIIDTWVYRVGLQEMEYGLATAVGLFKSVIGFVLLMGANKLAKRYDGQIW</sequence>
<dbReference type="CDD" id="cd06261">
    <property type="entry name" value="TM_PBP2"/>
    <property type="match status" value="1"/>
</dbReference>
<keyword evidence="4 7" id="KW-0812">Transmembrane</keyword>
<keyword evidence="5 7" id="KW-1133">Transmembrane helix</keyword>
<dbReference type="InterPro" id="IPR050809">
    <property type="entry name" value="UgpAE/MalFG_permease"/>
</dbReference>
<evidence type="ECO:0000313" key="10">
    <source>
        <dbReference type="Proteomes" id="UP001597541"/>
    </source>
</evidence>
<evidence type="ECO:0000256" key="3">
    <source>
        <dbReference type="ARBA" id="ARBA00022475"/>
    </source>
</evidence>
<feature type="transmembrane region" description="Helical" evidence="7">
    <location>
        <begin position="12"/>
        <end position="32"/>
    </location>
</feature>
<comment type="similarity">
    <text evidence="7">Belongs to the binding-protein-dependent transport system permease family.</text>
</comment>
<dbReference type="PANTHER" id="PTHR43227">
    <property type="entry name" value="BLL4140 PROTEIN"/>
    <property type="match status" value="1"/>
</dbReference>